<reference evidence="2 3" key="1">
    <citation type="submission" date="2018-01" db="EMBL/GenBank/DDBJ databases">
        <authorList>
            <person name="Paulsen S."/>
            <person name="Gram L.K."/>
        </authorList>
    </citation>
    <scope>NUCLEOTIDE SEQUENCE [LARGE SCALE GENOMIC DNA]</scope>
    <source>
        <strain evidence="2 3">S2676</strain>
    </source>
</reference>
<organism evidence="2 3">
    <name type="scientific">Pseudoalteromonas rubra</name>
    <dbReference type="NCBI Taxonomy" id="43658"/>
    <lineage>
        <taxon>Bacteria</taxon>
        <taxon>Pseudomonadati</taxon>
        <taxon>Pseudomonadota</taxon>
        <taxon>Gammaproteobacteria</taxon>
        <taxon>Alteromonadales</taxon>
        <taxon>Pseudoalteromonadaceae</taxon>
        <taxon>Pseudoalteromonas</taxon>
    </lineage>
</organism>
<evidence type="ECO:0000313" key="3">
    <source>
        <dbReference type="Proteomes" id="UP000310249"/>
    </source>
</evidence>
<dbReference type="EMBL" id="PNCI01000003">
    <property type="protein sequence ID" value="TMP32603.1"/>
    <property type="molecule type" value="Genomic_DNA"/>
</dbReference>
<keyword evidence="1" id="KW-0732">Signal</keyword>
<comment type="caution">
    <text evidence="2">The sequence shown here is derived from an EMBL/GenBank/DDBJ whole genome shotgun (WGS) entry which is preliminary data.</text>
</comment>
<dbReference type="AlphaFoldDB" id="A0A5S3WTC3"/>
<evidence type="ECO:0000313" key="2">
    <source>
        <dbReference type="EMBL" id="TMP32603.1"/>
    </source>
</evidence>
<reference evidence="3" key="2">
    <citation type="submission" date="2019-06" db="EMBL/GenBank/DDBJ databases">
        <title>Co-occurence of chitin degradation, pigmentation and bioactivity in marine Pseudoalteromonas.</title>
        <authorList>
            <person name="Sonnenschein E.C."/>
            <person name="Bech P.K."/>
        </authorList>
    </citation>
    <scope>NUCLEOTIDE SEQUENCE [LARGE SCALE GENOMIC DNA]</scope>
    <source>
        <strain evidence="3">S2676</strain>
    </source>
</reference>
<feature type="signal peptide" evidence="1">
    <location>
        <begin position="1"/>
        <end position="21"/>
    </location>
</feature>
<evidence type="ECO:0000256" key="1">
    <source>
        <dbReference type="SAM" id="SignalP"/>
    </source>
</evidence>
<dbReference type="OrthoDB" id="3998029at2"/>
<protein>
    <submittedName>
        <fullName evidence="2">Uncharacterized protein</fullName>
    </submittedName>
</protein>
<accession>A0A5S3WTC3</accession>
<sequence>MNYKLLMVSATLLAGSTHVQAATAVYNDVDGSKRIHMQVWKHTLSSTKSSQTARLTIPHDWVVVGGGVDLKINNSALITASYPDIETQQSWIVSTTASENSAAHELTAYAIGIKLIKQ</sequence>
<name>A0A5S3WTC3_9GAMM</name>
<proteinExistence type="predicted"/>
<gene>
    <name evidence="2" type="ORF">CWB99_01650</name>
</gene>
<dbReference type="Proteomes" id="UP000310249">
    <property type="component" value="Unassembled WGS sequence"/>
</dbReference>
<dbReference type="RefSeq" id="WP_138550913.1">
    <property type="nucleotide sequence ID" value="NZ_PNCH01000015.1"/>
</dbReference>
<feature type="chain" id="PRO_5024274496" evidence="1">
    <location>
        <begin position="22"/>
        <end position="118"/>
    </location>
</feature>